<dbReference type="SUPFAM" id="SSF56784">
    <property type="entry name" value="HAD-like"/>
    <property type="match status" value="1"/>
</dbReference>
<dbReference type="InterPro" id="IPR036412">
    <property type="entry name" value="HAD-like_sf"/>
</dbReference>
<dbReference type="EMBL" id="JASJOU010000005">
    <property type="protein sequence ID" value="MDJ1502463.1"/>
    <property type="molecule type" value="Genomic_DNA"/>
</dbReference>
<dbReference type="Pfam" id="PF25109">
    <property type="entry name" value="HAD_PNKP"/>
    <property type="match status" value="1"/>
</dbReference>
<dbReference type="AlphaFoldDB" id="A0AAE3R804"/>
<feature type="domain" description="Polynucleotide kinase PNKP phosphatase" evidence="1">
    <location>
        <begin position="173"/>
        <end position="312"/>
    </location>
</feature>
<sequence length="312" mass="36976">MQQVLILTGISGSGKSTFAKQFVQDNLNWLRINRDDLRKSILTVSLNDYWTWDVKAINRIEMLVNELQETAIQKALDRGWNVLIDNTHIRQKYINELINVISNYKVEIRFKLIEISLEDAIERDKQRIDVVGERIIREQYEKLRILKKNFNFDKVITPQPEISITLEQDESLPKCVLVDIDGTVAKMNGRMAYDWKRVGEDLPKWNVINVVKSLKNHGYHIIFFSGRDGSCHNETSAWITQYFDWTEKEHFQLFLRTPKDQRKDSIVKKEMFETYIRDKYFVEMVIDDRDQVVAMWRKELGLTCLQVDYGNF</sequence>
<evidence type="ECO:0000259" key="1">
    <source>
        <dbReference type="Pfam" id="PF25109"/>
    </source>
</evidence>
<dbReference type="InterPro" id="IPR027417">
    <property type="entry name" value="P-loop_NTPase"/>
</dbReference>
<keyword evidence="3" id="KW-1185">Reference proteome</keyword>
<reference evidence="2" key="1">
    <citation type="submission" date="2023-05" db="EMBL/GenBank/DDBJ databases">
        <authorList>
            <person name="Zhang X."/>
        </authorList>
    </citation>
    <scope>NUCLEOTIDE SEQUENCE</scope>
    <source>
        <strain evidence="2">BD1B2-1</strain>
    </source>
</reference>
<dbReference type="Pfam" id="PF13671">
    <property type="entry name" value="AAA_33"/>
    <property type="match status" value="1"/>
</dbReference>
<dbReference type="Proteomes" id="UP001232063">
    <property type="component" value="Unassembled WGS sequence"/>
</dbReference>
<dbReference type="RefSeq" id="WP_314512528.1">
    <property type="nucleotide sequence ID" value="NZ_JASJOU010000005.1"/>
</dbReference>
<comment type="caution">
    <text evidence="2">The sequence shown here is derived from an EMBL/GenBank/DDBJ whole genome shotgun (WGS) entry which is preliminary data.</text>
</comment>
<gene>
    <name evidence="2" type="ORF">QNI22_17480</name>
</gene>
<dbReference type="InterPro" id="IPR023214">
    <property type="entry name" value="HAD_sf"/>
</dbReference>
<dbReference type="InterPro" id="IPR056782">
    <property type="entry name" value="HAD_PNKP"/>
</dbReference>
<organism evidence="2 3">
    <name type="scientific">Xanthocytophaga agilis</name>
    <dbReference type="NCBI Taxonomy" id="3048010"/>
    <lineage>
        <taxon>Bacteria</taxon>
        <taxon>Pseudomonadati</taxon>
        <taxon>Bacteroidota</taxon>
        <taxon>Cytophagia</taxon>
        <taxon>Cytophagales</taxon>
        <taxon>Rhodocytophagaceae</taxon>
        <taxon>Xanthocytophaga</taxon>
    </lineage>
</organism>
<dbReference type="Gene3D" id="3.40.50.1000">
    <property type="entry name" value="HAD superfamily/HAD-like"/>
    <property type="match status" value="1"/>
</dbReference>
<accession>A0AAE3R804</accession>
<evidence type="ECO:0000313" key="2">
    <source>
        <dbReference type="EMBL" id="MDJ1502463.1"/>
    </source>
</evidence>
<dbReference type="Gene3D" id="3.40.50.300">
    <property type="entry name" value="P-loop containing nucleotide triphosphate hydrolases"/>
    <property type="match status" value="1"/>
</dbReference>
<evidence type="ECO:0000313" key="3">
    <source>
        <dbReference type="Proteomes" id="UP001232063"/>
    </source>
</evidence>
<name>A0AAE3R804_9BACT</name>
<protein>
    <submittedName>
        <fullName evidence="2">AAA family ATPase</fullName>
    </submittedName>
</protein>
<dbReference type="SUPFAM" id="SSF52540">
    <property type="entry name" value="P-loop containing nucleoside triphosphate hydrolases"/>
    <property type="match status" value="1"/>
</dbReference>
<proteinExistence type="predicted"/>